<proteinExistence type="predicted"/>
<dbReference type="SUPFAM" id="SSF52172">
    <property type="entry name" value="CheY-like"/>
    <property type="match status" value="1"/>
</dbReference>
<dbReference type="SUPFAM" id="SSF55073">
    <property type="entry name" value="Nucleotide cyclase"/>
    <property type="match status" value="1"/>
</dbReference>
<dbReference type="GO" id="GO:0005886">
    <property type="term" value="C:plasma membrane"/>
    <property type="evidence" value="ECO:0007669"/>
    <property type="project" value="TreeGrafter"/>
</dbReference>
<dbReference type="AlphaFoldDB" id="A0A1H6WJI9"/>
<dbReference type="Gene3D" id="3.40.50.2300">
    <property type="match status" value="1"/>
</dbReference>
<accession>A0A1H6WJI9</accession>
<protein>
    <submittedName>
        <fullName evidence="4">Diguanylate cyclase (GGDEF) domain-containing protein</fullName>
    </submittedName>
</protein>
<name>A0A1H6WJI9_9FIRM</name>
<dbReference type="GO" id="GO:0000160">
    <property type="term" value="P:phosphorelay signal transduction system"/>
    <property type="evidence" value="ECO:0007669"/>
    <property type="project" value="InterPro"/>
</dbReference>
<dbReference type="SMART" id="SM00448">
    <property type="entry name" value="REC"/>
    <property type="match status" value="1"/>
</dbReference>
<dbReference type="Pfam" id="PF00072">
    <property type="entry name" value="Response_reg"/>
    <property type="match status" value="1"/>
</dbReference>
<dbReference type="Pfam" id="PF00990">
    <property type="entry name" value="GGDEF"/>
    <property type="match status" value="1"/>
</dbReference>
<dbReference type="PROSITE" id="PS50110">
    <property type="entry name" value="RESPONSE_REGULATORY"/>
    <property type="match status" value="1"/>
</dbReference>
<keyword evidence="5" id="KW-1185">Reference proteome</keyword>
<dbReference type="InterPro" id="IPR043128">
    <property type="entry name" value="Rev_trsase/Diguanyl_cyclase"/>
</dbReference>
<feature type="modified residue" description="4-aspartylphosphate" evidence="1">
    <location>
        <position position="55"/>
    </location>
</feature>
<dbReference type="InterPro" id="IPR000160">
    <property type="entry name" value="GGDEF_dom"/>
</dbReference>
<dbReference type="PANTHER" id="PTHR45138">
    <property type="entry name" value="REGULATORY COMPONENTS OF SENSORY TRANSDUCTION SYSTEM"/>
    <property type="match status" value="1"/>
</dbReference>
<dbReference type="Gene3D" id="3.30.70.270">
    <property type="match status" value="1"/>
</dbReference>
<dbReference type="FunFam" id="3.30.70.270:FF:000001">
    <property type="entry name" value="Diguanylate cyclase domain protein"/>
    <property type="match status" value="1"/>
</dbReference>
<evidence type="ECO:0000313" key="4">
    <source>
        <dbReference type="EMBL" id="SEJ17098.1"/>
    </source>
</evidence>
<dbReference type="NCBIfam" id="TIGR00254">
    <property type="entry name" value="GGDEF"/>
    <property type="match status" value="1"/>
</dbReference>
<dbReference type="InterPro" id="IPR011006">
    <property type="entry name" value="CheY-like_superfamily"/>
</dbReference>
<dbReference type="GO" id="GO:0052621">
    <property type="term" value="F:diguanylate cyclase activity"/>
    <property type="evidence" value="ECO:0007669"/>
    <property type="project" value="TreeGrafter"/>
</dbReference>
<dbReference type="PANTHER" id="PTHR45138:SF9">
    <property type="entry name" value="DIGUANYLATE CYCLASE DGCM-RELATED"/>
    <property type="match status" value="1"/>
</dbReference>
<evidence type="ECO:0000259" key="3">
    <source>
        <dbReference type="PROSITE" id="PS50887"/>
    </source>
</evidence>
<dbReference type="SMART" id="SM00267">
    <property type="entry name" value="GGDEF"/>
    <property type="match status" value="1"/>
</dbReference>
<dbReference type="PROSITE" id="PS50887">
    <property type="entry name" value="GGDEF"/>
    <property type="match status" value="1"/>
</dbReference>
<organism evidence="4 5">
    <name type="scientific">Propionispira arboris</name>
    <dbReference type="NCBI Taxonomy" id="84035"/>
    <lineage>
        <taxon>Bacteria</taxon>
        <taxon>Bacillati</taxon>
        <taxon>Bacillota</taxon>
        <taxon>Negativicutes</taxon>
        <taxon>Selenomonadales</taxon>
        <taxon>Selenomonadaceae</taxon>
        <taxon>Propionispira</taxon>
    </lineage>
</organism>
<reference evidence="4 5" key="1">
    <citation type="submission" date="2016-10" db="EMBL/GenBank/DDBJ databases">
        <authorList>
            <person name="de Groot N.N."/>
        </authorList>
    </citation>
    <scope>NUCLEOTIDE SEQUENCE [LARGE SCALE GENOMIC DNA]</scope>
    <source>
        <strain evidence="4 5">DSM 2179</strain>
    </source>
</reference>
<dbReference type="GO" id="GO:0043709">
    <property type="term" value="P:cell adhesion involved in single-species biofilm formation"/>
    <property type="evidence" value="ECO:0007669"/>
    <property type="project" value="TreeGrafter"/>
</dbReference>
<dbReference type="InterPro" id="IPR001789">
    <property type="entry name" value="Sig_transdc_resp-reg_receiver"/>
</dbReference>
<evidence type="ECO:0000259" key="2">
    <source>
        <dbReference type="PROSITE" id="PS50110"/>
    </source>
</evidence>
<sequence length="315" mass="35487">MDLEKQTILIVDDVYFNAKIIEDILCEDYEVVTARSGKECLEYVKSTKIDLIILDVVMPDMDGYEVCRKLKANPATKKIPVIFLSGRGESQNETKGLELGAVDYIIRPIHPLVIKARIKNHLALKNQRDILEKFSFRDALTGIFNRRYLDEALKKEWHGSLRKGEVLSALLIDIDYFKKYNDFYGHVAGDQCLCMVAEALQKSSLRAGDVVARYGGEEFMVILPATPQQGAVCIAQRIQNNIAALKIENEKSPVDTYITVSTGIASTIPMITGGQKELVEMADLALYKVKNNGRNAYQVFLDTDFKKSRSLRPRT</sequence>
<evidence type="ECO:0000313" key="5">
    <source>
        <dbReference type="Proteomes" id="UP000199662"/>
    </source>
</evidence>
<dbReference type="InterPro" id="IPR050469">
    <property type="entry name" value="Diguanylate_Cyclase"/>
</dbReference>
<dbReference type="STRING" id="84035.SAMN05660742_10436"/>
<dbReference type="EMBL" id="FNZK01000004">
    <property type="protein sequence ID" value="SEJ17098.1"/>
    <property type="molecule type" value="Genomic_DNA"/>
</dbReference>
<feature type="domain" description="Response regulatory" evidence="2">
    <location>
        <begin position="7"/>
        <end position="122"/>
    </location>
</feature>
<dbReference type="Proteomes" id="UP000199662">
    <property type="component" value="Unassembled WGS sequence"/>
</dbReference>
<dbReference type="InterPro" id="IPR029787">
    <property type="entry name" value="Nucleotide_cyclase"/>
</dbReference>
<feature type="domain" description="GGDEF" evidence="3">
    <location>
        <begin position="165"/>
        <end position="302"/>
    </location>
</feature>
<dbReference type="RefSeq" id="WP_019552485.1">
    <property type="nucleotide sequence ID" value="NZ_FNZK01000004.1"/>
</dbReference>
<gene>
    <name evidence="4" type="ORF">SAMN05660742_10436</name>
</gene>
<keyword evidence="1" id="KW-0597">Phosphoprotein</keyword>
<evidence type="ECO:0000256" key="1">
    <source>
        <dbReference type="PROSITE-ProRule" id="PRU00169"/>
    </source>
</evidence>
<dbReference type="CDD" id="cd01949">
    <property type="entry name" value="GGDEF"/>
    <property type="match status" value="1"/>
</dbReference>
<dbReference type="GO" id="GO:1902201">
    <property type="term" value="P:negative regulation of bacterial-type flagellum-dependent cell motility"/>
    <property type="evidence" value="ECO:0007669"/>
    <property type="project" value="TreeGrafter"/>
</dbReference>